<dbReference type="EMBL" id="AUSU01001843">
    <property type="protein sequence ID" value="EPS70055.1"/>
    <property type="molecule type" value="Genomic_DNA"/>
</dbReference>
<dbReference type="AlphaFoldDB" id="S8CT87"/>
<protein>
    <submittedName>
        <fullName evidence="1">Uncharacterized protein</fullName>
    </submittedName>
</protein>
<sequence length="92" mass="10596">MTKLGKKARKFAKKHLQSVLRNRRKNKALFKKKSSSNAYLFLRTSFLYLTSGLIHRSDDAESIQEISLDAVFAENDFDDVKEFSDSDGYLSE</sequence>
<comment type="caution">
    <text evidence="1">The sequence shown here is derived from an EMBL/GenBank/DDBJ whole genome shotgun (WGS) entry which is preliminary data.</text>
</comment>
<feature type="non-terminal residue" evidence="1">
    <location>
        <position position="92"/>
    </location>
</feature>
<reference evidence="1 2" key="1">
    <citation type="journal article" date="2013" name="BMC Genomics">
        <title>The miniature genome of a carnivorous plant Genlisea aurea contains a low number of genes and short non-coding sequences.</title>
        <authorList>
            <person name="Leushkin E.V."/>
            <person name="Sutormin R.A."/>
            <person name="Nabieva E.R."/>
            <person name="Penin A.A."/>
            <person name="Kondrashov A.S."/>
            <person name="Logacheva M.D."/>
        </authorList>
    </citation>
    <scope>NUCLEOTIDE SEQUENCE [LARGE SCALE GENOMIC DNA]</scope>
</reference>
<proteinExistence type="predicted"/>
<evidence type="ECO:0000313" key="2">
    <source>
        <dbReference type="Proteomes" id="UP000015453"/>
    </source>
</evidence>
<organism evidence="1 2">
    <name type="scientific">Genlisea aurea</name>
    <dbReference type="NCBI Taxonomy" id="192259"/>
    <lineage>
        <taxon>Eukaryota</taxon>
        <taxon>Viridiplantae</taxon>
        <taxon>Streptophyta</taxon>
        <taxon>Embryophyta</taxon>
        <taxon>Tracheophyta</taxon>
        <taxon>Spermatophyta</taxon>
        <taxon>Magnoliopsida</taxon>
        <taxon>eudicotyledons</taxon>
        <taxon>Gunneridae</taxon>
        <taxon>Pentapetalae</taxon>
        <taxon>asterids</taxon>
        <taxon>lamiids</taxon>
        <taxon>Lamiales</taxon>
        <taxon>Lentibulariaceae</taxon>
        <taxon>Genlisea</taxon>
    </lineage>
</organism>
<gene>
    <name evidence="1" type="ORF">M569_04709</name>
</gene>
<keyword evidence="2" id="KW-1185">Reference proteome</keyword>
<name>S8CT87_9LAMI</name>
<accession>S8CT87</accession>
<evidence type="ECO:0000313" key="1">
    <source>
        <dbReference type="EMBL" id="EPS70055.1"/>
    </source>
</evidence>
<dbReference type="Proteomes" id="UP000015453">
    <property type="component" value="Unassembled WGS sequence"/>
</dbReference>